<dbReference type="GO" id="GO:0007166">
    <property type="term" value="P:cell surface receptor signaling pathway"/>
    <property type="evidence" value="ECO:0007669"/>
    <property type="project" value="InterPro"/>
</dbReference>
<dbReference type="InterPro" id="IPR059179">
    <property type="entry name" value="MLKL-like_MCAfunc"/>
</dbReference>
<dbReference type="SUPFAM" id="SSF52343">
    <property type="entry name" value="Ferredoxin reductase-like, C-terminal NADP-linked domain"/>
    <property type="match status" value="1"/>
</dbReference>
<comment type="subcellular location">
    <subcellularLocation>
        <location evidence="2">Plastid</location>
        <location evidence="2">Chloroplast</location>
    </subcellularLocation>
</comment>
<dbReference type="InterPro" id="IPR036537">
    <property type="entry name" value="Adaptor_Cbl_N_dom_sf"/>
</dbReference>
<evidence type="ECO:0000256" key="3">
    <source>
        <dbReference type="ARBA" id="ARBA00008312"/>
    </source>
</evidence>
<evidence type="ECO:0000259" key="17">
    <source>
        <dbReference type="PROSITE" id="PS51384"/>
    </source>
</evidence>
<dbReference type="PIRSF" id="PIRSF000361">
    <property type="entry name" value="Frd-NADP+_RD"/>
    <property type="match status" value="1"/>
</dbReference>
<keyword evidence="6" id="KW-0150">Chloroplast</keyword>
<dbReference type="EMBL" id="CM017699">
    <property type="protein sequence ID" value="TYG88994.1"/>
    <property type="molecule type" value="Genomic_DNA"/>
</dbReference>
<dbReference type="PANTHER" id="PTHR46168:SF9">
    <property type="entry name" value="ARMADILLO REPEAT ONLY 2"/>
    <property type="match status" value="1"/>
</dbReference>
<dbReference type="GO" id="GO:0009507">
    <property type="term" value="C:chloroplast"/>
    <property type="evidence" value="ECO:0007669"/>
    <property type="project" value="UniProtKB-SubCell"/>
</dbReference>
<dbReference type="Gene3D" id="1.20.930.20">
    <property type="entry name" value="Adaptor protein Cbl, N-terminal domain"/>
    <property type="match status" value="1"/>
</dbReference>
<dbReference type="InterPro" id="IPR001709">
    <property type="entry name" value="Flavoprot_Pyr_Nucl_cyt_Rdtase"/>
</dbReference>
<dbReference type="AlphaFoldDB" id="A0A5D2E6D3"/>
<comment type="cofactor">
    <cofactor evidence="1">
        <name>FAD</name>
        <dbReference type="ChEBI" id="CHEBI:57692"/>
    </cofactor>
</comment>
<dbReference type="SUPFAM" id="SSF48371">
    <property type="entry name" value="ARM repeat"/>
    <property type="match status" value="1"/>
</dbReference>
<dbReference type="Pfam" id="PF25055">
    <property type="entry name" value="DUF7792"/>
    <property type="match status" value="1"/>
</dbReference>
<dbReference type="InterPro" id="IPR016024">
    <property type="entry name" value="ARM-type_fold"/>
</dbReference>
<dbReference type="CDD" id="cd21037">
    <property type="entry name" value="MLKL_NTD"/>
    <property type="match status" value="1"/>
</dbReference>
<dbReference type="Gene3D" id="2.40.30.10">
    <property type="entry name" value="Translation factors"/>
    <property type="match status" value="1"/>
</dbReference>
<dbReference type="InterPro" id="IPR017927">
    <property type="entry name" value="FAD-bd_FR_type"/>
</dbReference>
<evidence type="ECO:0000256" key="5">
    <source>
        <dbReference type="ARBA" id="ARBA00022448"/>
    </source>
</evidence>
<protein>
    <recommendedName>
        <fullName evidence="4">ferredoxin--NADP(+) reductase</fullName>
        <ecNumber evidence="4">1.18.1.2</ecNumber>
    </recommendedName>
</protein>
<keyword evidence="14" id="KW-0249">Electron transport</keyword>
<dbReference type="InterPro" id="IPR011989">
    <property type="entry name" value="ARM-like"/>
</dbReference>
<gene>
    <name evidence="18" type="ORF">ES288_A12G065500v1</name>
</gene>
<keyword evidence="7" id="KW-0602">Photosynthesis</keyword>
<dbReference type="InterPro" id="IPR039261">
    <property type="entry name" value="FNR_nucleotide-bd"/>
</dbReference>
<dbReference type="Proteomes" id="UP000323506">
    <property type="component" value="Chromosome A12"/>
</dbReference>
<dbReference type="PRINTS" id="PR00371">
    <property type="entry name" value="FPNCR"/>
</dbReference>
<evidence type="ECO:0000256" key="1">
    <source>
        <dbReference type="ARBA" id="ARBA00001974"/>
    </source>
</evidence>
<name>A0A5D2E6D3_GOSDA</name>
<dbReference type="Gene3D" id="3.40.50.80">
    <property type="entry name" value="Nucleotide-binding domain of ferredoxin-NADP reductase (FNR) module"/>
    <property type="match status" value="1"/>
</dbReference>
<keyword evidence="10" id="KW-0677">Repeat</keyword>
<feature type="domain" description="FAD-binding FR-type" evidence="17">
    <location>
        <begin position="693"/>
        <end position="815"/>
    </location>
</feature>
<dbReference type="GO" id="GO:0008266">
    <property type="term" value="F:poly(U) RNA binding"/>
    <property type="evidence" value="ECO:0007669"/>
    <property type="project" value="UniProtKB-ARBA"/>
</dbReference>
<dbReference type="InterPro" id="IPR001433">
    <property type="entry name" value="OxRdtase_FAD/NAD-bd"/>
</dbReference>
<comment type="catalytic activity">
    <reaction evidence="16">
        <text>2 reduced [2Fe-2S]-[ferredoxin] + NADP(+) + H(+) = 2 oxidized [2Fe-2S]-[ferredoxin] + NADPH</text>
        <dbReference type="Rhea" id="RHEA:20125"/>
        <dbReference type="Rhea" id="RHEA-COMP:10000"/>
        <dbReference type="Rhea" id="RHEA-COMP:10001"/>
        <dbReference type="ChEBI" id="CHEBI:15378"/>
        <dbReference type="ChEBI" id="CHEBI:33737"/>
        <dbReference type="ChEBI" id="CHEBI:33738"/>
        <dbReference type="ChEBI" id="CHEBI:57783"/>
        <dbReference type="ChEBI" id="CHEBI:58349"/>
        <dbReference type="EC" id="1.18.1.2"/>
    </reaction>
</comment>
<organism evidence="18 19">
    <name type="scientific">Gossypium darwinii</name>
    <name type="common">Darwin's cotton</name>
    <name type="synonym">Gossypium barbadense var. darwinii</name>
    <dbReference type="NCBI Taxonomy" id="34276"/>
    <lineage>
        <taxon>Eukaryota</taxon>
        <taxon>Viridiplantae</taxon>
        <taxon>Streptophyta</taxon>
        <taxon>Embryophyta</taxon>
        <taxon>Tracheophyta</taxon>
        <taxon>Spermatophyta</taxon>
        <taxon>Magnoliopsida</taxon>
        <taxon>eudicotyledons</taxon>
        <taxon>Gunneridae</taxon>
        <taxon>Pentapetalae</taxon>
        <taxon>rosids</taxon>
        <taxon>malvids</taxon>
        <taxon>Malvales</taxon>
        <taxon>Malvaceae</taxon>
        <taxon>Malvoideae</taxon>
        <taxon>Gossypium</taxon>
    </lineage>
</organism>
<reference evidence="18 19" key="1">
    <citation type="submission" date="2019-06" db="EMBL/GenBank/DDBJ databases">
        <title>WGS assembly of Gossypium darwinii.</title>
        <authorList>
            <person name="Chen Z.J."/>
            <person name="Sreedasyam A."/>
            <person name="Ando A."/>
            <person name="Song Q."/>
            <person name="De L."/>
            <person name="Hulse-Kemp A."/>
            <person name="Ding M."/>
            <person name="Ye W."/>
            <person name="Kirkbride R."/>
            <person name="Jenkins J."/>
            <person name="Plott C."/>
            <person name="Lovell J."/>
            <person name="Lin Y.-M."/>
            <person name="Vaughn R."/>
            <person name="Liu B."/>
            <person name="Li W."/>
            <person name="Simpson S."/>
            <person name="Scheffler B."/>
            <person name="Saski C."/>
            <person name="Grover C."/>
            <person name="Hu G."/>
            <person name="Conover J."/>
            <person name="Carlson J."/>
            <person name="Shu S."/>
            <person name="Boston L."/>
            <person name="Williams M."/>
            <person name="Peterson D."/>
            <person name="Mcgee K."/>
            <person name="Jones D."/>
            <person name="Wendel J."/>
            <person name="Stelly D."/>
            <person name="Grimwood J."/>
            <person name="Schmutz J."/>
        </authorList>
    </citation>
    <scope>NUCLEOTIDE SEQUENCE [LARGE SCALE GENOMIC DNA]</scope>
    <source>
        <strain evidence="18">1808015.09</strain>
    </source>
</reference>
<evidence type="ECO:0000256" key="8">
    <source>
        <dbReference type="ARBA" id="ARBA00022630"/>
    </source>
</evidence>
<keyword evidence="12" id="KW-0521">NADP</keyword>
<evidence type="ECO:0000313" key="19">
    <source>
        <dbReference type="Proteomes" id="UP000323506"/>
    </source>
</evidence>
<keyword evidence="13" id="KW-0809">Transit peptide</keyword>
<dbReference type="FunFam" id="1.25.10.10:FF:000543">
    <property type="entry name" value="Armadillo repeat only 2"/>
    <property type="match status" value="1"/>
</dbReference>
<dbReference type="EC" id="1.18.1.2" evidence="4"/>
<evidence type="ECO:0000256" key="12">
    <source>
        <dbReference type="ARBA" id="ARBA00022857"/>
    </source>
</evidence>
<evidence type="ECO:0000256" key="9">
    <source>
        <dbReference type="ARBA" id="ARBA00022640"/>
    </source>
</evidence>
<dbReference type="SMART" id="SM00185">
    <property type="entry name" value="ARM"/>
    <property type="match status" value="5"/>
</dbReference>
<proteinExistence type="inferred from homology"/>
<evidence type="ECO:0000256" key="10">
    <source>
        <dbReference type="ARBA" id="ARBA00022737"/>
    </source>
</evidence>
<dbReference type="InterPro" id="IPR056694">
    <property type="entry name" value="DUF7792"/>
</dbReference>
<keyword evidence="9" id="KW-0934">Plastid</keyword>
<dbReference type="InterPro" id="IPR015701">
    <property type="entry name" value="FNR"/>
</dbReference>
<evidence type="ECO:0000256" key="7">
    <source>
        <dbReference type="ARBA" id="ARBA00022531"/>
    </source>
</evidence>
<keyword evidence="11" id="KW-0274">FAD</keyword>
<dbReference type="FunFam" id="1.20.930.20:FF:000006">
    <property type="entry name" value="Armadillo repeat only 4"/>
    <property type="match status" value="1"/>
</dbReference>
<keyword evidence="19" id="KW-1185">Reference proteome</keyword>
<keyword evidence="8" id="KW-0285">Flavoprotein</keyword>
<dbReference type="PROSITE" id="PS51384">
    <property type="entry name" value="FAD_FR"/>
    <property type="match status" value="1"/>
</dbReference>
<dbReference type="SUPFAM" id="SSF63380">
    <property type="entry name" value="Riboflavin synthase domain-like"/>
    <property type="match status" value="1"/>
</dbReference>
<dbReference type="InterPro" id="IPR035442">
    <property type="entry name" value="FNR_plant_Cyanobacteria"/>
</dbReference>
<evidence type="ECO:0000313" key="18">
    <source>
        <dbReference type="EMBL" id="TYG88994.1"/>
    </source>
</evidence>
<dbReference type="CDD" id="cd06208">
    <property type="entry name" value="CYPOR_like_FNR"/>
    <property type="match status" value="1"/>
</dbReference>
<dbReference type="PIRSF" id="PIRSF501178">
    <property type="entry name" value="FNR-PetH"/>
    <property type="match status" value="1"/>
</dbReference>
<keyword evidence="15" id="KW-0560">Oxidoreductase</keyword>
<dbReference type="FunFam" id="3.40.50.80:FF:000008">
    <property type="entry name" value="Ferredoxin--NADP reductase, chloroplastic"/>
    <property type="match status" value="1"/>
</dbReference>
<dbReference type="Gene3D" id="1.25.10.10">
    <property type="entry name" value="Leucine-rich Repeat Variant"/>
    <property type="match status" value="2"/>
</dbReference>
<keyword evidence="5" id="KW-0813">Transport</keyword>
<evidence type="ECO:0000256" key="2">
    <source>
        <dbReference type="ARBA" id="ARBA00004229"/>
    </source>
</evidence>
<dbReference type="FunFam" id="2.40.30.10:FF:000048">
    <property type="entry name" value="Ferredoxin--NADP reductase, chloroplastic"/>
    <property type="match status" value="1"/>
</dbReference>
<evidence type="ECO:0000256" key="4">
    <source>
        <dbReference type="ARBA" id="ARBA00013223"/>
    </source>
</evidence>
<accession>A0A5D2E6D3</accession>
<evidence type="ECO:0000256" key="6">
    <source>
        <dbReference type="ARBA" id="ARBA00022528"/>
    </source>
</evidence>
<evidence type="ECO:0000256" key="14">
    <source>
        <dbReference type="ARBA" id="ARBA00022982"/>
    </source>
</evidence>
<dbReference type="InterPro" id="IPR000225">
    <property type="entry name" value="Armadillo"/>
</dbReference>
<evidence type="ECO:0000256" key="11">
    <source>
        <dbReference type="ARBA" id="ARBA00022827"/>
    </source>
</evidence>
<dbReference type="GO" id="GO:0015979">
    <property type="term" value="P:photosynthesis"/>
    <property type="evidence" value="ECO:0007669"/>
    <property type="project" value="UniProtKB-KW"/>
</dbReference>
<dbReference type="InterPro" id="IPR017938">
    <property type="entry name" value="Riboflavin_synthase-like_b-brl"/>
</dbReference>
<evidence type="ECO:0000256" key="15">
    <source>
        <dbReference type="ARBA" id="ARBA00023002"/>
    </source>
</evidence>
<comment type="similarity">
    <text evidence="3">Belongs to the ferredoxin--NADP reductase type 1 family.</text>
</comment>
<evidence type="ECO:0000256" key="16">
    <source>
        <dbReference type="ARBA" id="ARBA00047776"/>
    </source>
</evidence>
<sequence length="972" mass="107792">MVKQILAKPIQLADQVTKAADEASSFKQECAELKSKTEKLAGLLRQAARASSDLYERPTRRIIDDTEQVLDKALSLVLKCRGNGFMKRVFIIIPAAAFRKMSSQLENSIGNVSWLLRVSASADDRDDEYLGLPPIAANEPILCLIWEQIAILYTGSLDHRSDAATSLVSLARDNDRYGKLIIEEGGVGPLLKLVKEGKMEGQENAAKAIGLLGRDLESVEHMIRAGVCTVFAKILKEGPMKVQAVTAWAVSELAANYPKCQDLFAQHNIIRLLVSHLAFETIQEHSKYAIASNKATSIHAVVMASSNNSNVNNVKNVIDEDHQNPIPHPLGNQTPNQMHNVVTNTMAMKGATKLPQKPSSNHARSNSQGNAKLIHQVYHHQQQLNGSISGANIKGRELEDTATKAYMKAMAARALCYLAKGNSSVCRSITESRALLCFAVLLEKGTGEVQLNSAMALMEITAVAEQDTDLRRSAFKPNSHACKLVVDQLFLIIEKADSELLIPCIKAIGNLARTFRATETRMISPLVKLLDEREAEVSKEAAIALTKFACTNNYLHLDHSKAIISAGGAKHLIQLVYFGEQIVQHSALLLLCYIALHVPDSEELAQAGVLTVLEWASKQSNMTQDETVDTLLHEAKSRLELYQSRGFFLLPGCFKWRESGFSASPVTTEAPAKVVKESKKNDEGVVVNKFKPKEPYIGRCLLNTKITGDDAPGETWHMVFSTEGEVPYREGQSIGVIPDGVDKNGKPHKLRLYSIASSALGDFGDSRTVSLCVKRLVYTNEKGELVKGVCSNFLCDMKPGAEVKITGPIGKEMLMPKDPDATIIMLATGTGIAPFRSFLWKMFFERHEDYKFNGLAWLFLGVPTSSSLLYKEEFEKMKETYPDNFRLDFAVSREQTNEKGEKMYIQTRMAEYAKELWELLKKDNTFVYMCGLKGMEKGIDDIMVSLAAADGIDWIEYKRELKKSEQWNVEVY</sequence>
<dbReference type="PANTHER" id="PTHR46168">
    <property type="entry name" value="ARMADILLO REPEAT ONLY 4"/>
    <property type="match status" value="1"/>
</dbReference>
<dbReference type="Pfam" id="PF00175">
    <property type="entry name" value="NAD_binding_1"/>
    <property type="match status" value="1"/>
</dbReference>
<dbReference type="GO" id="GO:0004324">
    <property type="term" value="F:ferredoxin-NADP+ reductase activity"/>
    <property type="evidence" value="ECO:0007669"/>
    <property type="project" value="UniProtKB-EC"/>
</dbReference>
<evidence type="ECO:0000256" key="13">
    <source>
        <dbReference type="ARBA" id="ARBA00022946"/>
    </source>
</evidence>